<dbReference type="SUPFAM" id="SSF56672">
    <property type="entry name" value="DNA/RNA polymerases"/>
    <property type="match status" value="1"/>
</dbReference>
<proteinExistence type="predicted"/>
<dbReference type="OrthoDB" id="122467at2759"/>
<keyword evidence="2" id="KW-0378">Hydrolase</keyword>
<dbReference type="GO" id="GO:0003676">
    <property type="term" value="F:nucleic acid binding"/>
    <property type="evidence" value="ECO:0007669"/>
    <property type="project" value="InterPro"/>
</dbReference>
<dbReference type="SUPFAM" id="SSF53098">
    <property type="entry name" value="Ribonuclease H-like"/>
    <property type="match status" value="1"/>
</dbReference>
<evidence type="ECO:0000256" key="1">
    <source>
        <dbReference type="ARBA" id="ARBA00022723"/>
    </source>
</evidence>
<dbReference type="CDD" id="cd09272">
    <property type="entry name" value="RNase_HI_RT_Ty1"/>
    <property type="match status" value="1"/>
</dbReference>
<feature type="domain" description="Integrase catalytic" evidence="4">
    <location>
        <begin position="101"/>
        <end position="269"/>
    </location>
</feature>
<dbReference type="GO" id="GO:0046872">
    <property type="term" value="F:metal ion binding"/>
    <property type="evidence" value="ECO:0007669"/>
    <property type="project" value="UniProtKB-KW"/>
</dbReference>
<dbReference type="InterPro" id="IPR001584">
    <property type="entry name" value="Integrase_cat-core"/>
</dbReference>
<gene>
    <name evidence="5" type="ORF">PR002_g18945</name>
</gene>
<dbReference type="Pfam" id="PF07727">
    <property type="entry name" value="RVT_2"/>
    <property type="match status" value="1"/>
</dbReference>
<dbReference type="EMBL" id="QXFU01001667">
    <property type="protein sequence ID" value="KAE8997742.1"/>
    <property type="molecule type" value="Genomic_DNA"/>
</dbReference>
<comment type="caution">
    <text evidence="5">The sequence shown here is derived from an EMBL/GenBank/DDBJ whole genome shotgun (WGS) entry which is preliminary data.</text>
</comment>
<dbReference type="InterPro" id="IPR043502">
    <property type="entry name" value="DNA/RNA_pol_sf"/>
</dbReference>
<dbReference type="PROSITE" id="PS50994">
    <property type="entry name" value="INTEGRASE"/>
    <property type="match status" value="1"/>
</dbReference>
<accession>A0A6A3JVD5</accession>
<name>A0A6A3JVD5_9STRA</name>
<evidence type="ECO:0000256" key="3">
    <source>
        <dbReference type="SAM" id="MobiDB-lite"/>
    </source>
</evidence>
<dbReference type="PANTHER" id="PTHR42648">
    <property type="entry name" value="TRANSPOSASE, PUTATIVE-RELATED"/>
    <property type="match status" value="1"/>
</dbReference>
<dbReference type="Gene3D" id="3.30.420.10">
    <property type="entry name" value="Ribonuclease H-like superfamily/Ribonuclease H"/>
    <property type="match status" value="1"/>
</dbReference>
<protein>
    <recommendedName>
        <fullName evidence="4">Integrase catalytic domain-containing protein</fullName>
    </recommendedName>
</protein>
<dbReference type="GO" id="GO:0015074">
    <property type="term" value="P:DNA integration"/>
    <property type="evidence" value="ECO:0007669"/>
    <property type="project" value="InterPro"/>
</dbReference>
<dbReference type="PANTHER" id="PTHR42648:SF28">
    <property type="entry name" value="TRANSPOSON-ENCODED PROTEIN WITH RIBONUCLEASE H-LIKE AND RETROVIRUS ZINC FINGER-LIKE DOMAINS"/>
    <property type="match status" value="1"/>
</dbReference>
<keyword evidence="1" id="KW-0479">Metal-binding</keyword>
<dbReference type="GO" id="GO:0016787">
    <property type="term" value="F:hydrolase activity"/>
    <property type="evidence" value="ECO:0007669"/>
    <property type="project" value="UniProtKB-KW"/>
</dbReference>
<evidence type="ECO:0000313" key="5">
    <source>
        <dbReference type="EMBL" id="KAE8997742.1"/>
    </source>
</evidence>
<sequence length="945" mass="105275">MRRNVLVVRAAVGPRHELPSDVIMAALSQELTEPVEVSSDVQKGTLLEFHKRLAHLNYDSVERLAKEPSSGIYLTDHKRVNCLTCAEGKQTKNRRSKKDTGAHSPIDRVGGVICSDLKGPMTPKDRLGNRYMINFVDFKSNYCRVFLARTKDVAAKLFEHFLVYFEKEFDCKIHVLRTDSGGEYENVDLFCKRTGVARQRSEARNQSGNGKAQRMHRTIMNMARCMIFACGLPLRFWGDAVQYAAYILNRTPTNSNPGRAPPLKVLTGKSPPLGEIVVFGSPCTVYRDPRKKNFAQRAQTAMIVGVGEETEGYRVYLPKDRVVVTTQHVKNIETLDKEQNLQVQRLYLQGDETLEGDEAPKKRASSKKKKPWARERHVTRSVAKNAGGVTNETAQSQEAARDIVNSVTEHDPKTYQEAMRSKLKDKWLAAMAEELRALEDNGVWRVVRKLKGAHALHTKWVYNAKIDAEGAIERLKARLVACGNEQEFGVDYSVTFSAVIEMSSVKLIFVLARKWRVPAKHGDVPNAYVKADKEAELDIYLRLPRGMMIPEDVRRRLGVDNDSELVLELLKALYGLKQAGRLWNQLLHKTLIKLGFAQSLTDMCVYHRRRKGILVVVGVYVDDLLVTGMEQQAVDAFFGELTELSIKDLGPASKFLGMRVSHNEDEGYDLDQELAIEEMLREHGMASVHSVRTPIVAESNEIDEASDELLPTSGGDGVVTVRKFQPLVGSLMWVARCTRPDIAYAVHKASRRTHSPTMSDWKLGKRIARYLAGAKSLRLSMKGQGALEEPLKVVAYSDADFAADKADRKSVTGGLLTVDGMPVSWVCKKQTGVSLSAMEAEYTAASVMATELLGVRELLGELGITHASPMSQRVDNQAALKQLDGEGSSSKAKHIDVRVKFVGALAKRGVLKAEYLESEKMPADVLTKALEAPRLADLRVIVGLH</sequence>
<dbReference type="InterPro" id="IPR057670">
    <property type="entry name" value="SH3_retrovirus"/>
</dbReference>
<dbReference type="Pfam" id="PF25597">
    <property type="entry name" value="SH3_retrovirus"/>
    <property type="match status" value="1"/>
</dbReference>
<evidence type="ECO:0000313" key="6">
    <source>
        <dbReference type="Proteomes" id="UP000435112"/>
    </source>
</evidence>
<feature type="region of interest" description="Disordered" evidence="3">
    <location>
        <begin position="352"/>
        <end position="377"/>
    </location>
</feature>
<dbReference type="InterPro" id="IPR039537">
    <property type="entry name" value="Retrotran_Ty1/copia-like"/>
</dbReference>
<evidence type="ECO:0000259" key="4">
    <source>
        <dbReference type="PROSITE" id="PS50994"/>
    </source>
</evidence>
<dbReference type="InterPro" id="IPR013103">
    <property type="entry name" value="RVT_2"/>
</dbReference>
<organism evidence="5 6">
    <name type="scientific">Phytophthora rubi</name>
    <dbReference type="NCBI Taxonomy" id="129364"/>
    <lineage>
        <taxon>Eukaryota</taxon>
        <taxon>Sar</taxon>
        <taxon>Stramenopiles</taxon>
        <taxon>Oomycota</taxon>
        <taxon>Peronosporomycetes</taxon>
        <taxon>Peronosporales</taxon>
        <taxon>Peronosporaceae</taxon>
        <taxon>Phytophthora</taxon>
    </lineage>
</organism>
<dbReference type="InterPro" id="IPR036397">
    <property type="entry name" value="RNaseH_sf"/>
</dbReference>
<dbReference type="Proteomes" id="UP000435112">
    <property type="component" value="Unassembled WGS sequence"/>
</dbReference>
<reference evidence="5 6" key="1">
    <citation type="submission" date="2018-09" db="EMBL/GenBank/DDBJ databases">
        <title>Genomic investigation of the strawberry pathogen Phytophthora fragariae indicates pathogenicity is determined by transcriptional variation in three key races.</title>
        <authorList>
            <person name="Adams T.M."/>
            <person name="Armitage A.D."/>
            <person name="Sobczyk M.K."/>
            <person name="Bates H.J."/>
            <person name="Dunwell J.M."/>
            <person name="Nellist C.F."/>
            <person name="Harrison R.J."/>
        </authorList>
    </citation>
    <scope>NUCLEOTIDE SEQUENCE [LARGE SCALE GENOMIC DNA]</scope>
    <source>
        <strain evidence="5 6">SCRP324</strain>
    </source>
</reference>
<evidence type="ECO:0000256" key="2">
    <source>
        <dbReference type="ARBA" id="ARBA00022801"/>
    </source>
</evidence>
<dbReference type="AlphaFoldDB" id="A0A6A3JVD5"/>
<feature type="compositionally biased region" description="Basic residues" evidence="3">
    <location>
        <begin position="362"/>
        <end position="371"/>
    </location>
</feature>
<dbReference type="InterPro" id="IPR012337">
    <property type="entry name" value="RNaseH-like_sf"/>
</dbReference>